<evidence type="ECO:0000313" key="3">
    <source>
        <dbReference type="Proteomes" id="UP000239250"/>
    </source>
</evidence>
<dbReference type="RefSeq" id="WP_303662650.1">
    <property type="nucleotide sequence ID" value="NZ_CP027019.1"/>
</dbReference>
<feature type="transmembrane region" description="Helical" evidence="1">
    <location>
        <begin position="6"/>
        <end position="26"/>
    </location>
</feature>
<proteinExistence type="predicted"/>
<dbReference type="AlphaFoldDB" id="A0A2S0NJY1"/>
<evidence type="ECO:0000313" key="2">
    <source>
        <dbReference type="EMBL" id="AVP49324.1"/>
    </source>
</evidence>
<gene>
    <name evidence="2" type="ORF">C5T88_01880</name>
</gene>
<name>A0A2S0NJY1_9MOLU</name>
<dbReference type="Proteomes" id="UP000239250">
    <property type="component" value="Chromosome"/>
</dbReference>
<sequence length="192" mass="22775">MNWEKWVIPVIVAVVLVLGFCFFSFLHIANKRNKNFTHLSKIITDIESNYHLIPTTKIQDMNFGIKVFDKSLDLYIEKSAYIQKRRINHSLMLFDAYLDSNRKQNQEIKTFDGQMHIDHQQKVIELIVPGSPNQSFKIEDLFYLKTVYDFKTKALIFEIVCYNNTQSVKFQLLTEQNLWAFNQLIFDLINQK</sequence>
<accession>A0A2S0NJY1</accession>
<keyword evidence="1" id="KW-0812">Transmembrane</keyword>
<keyword evidence="1" id="KW-1133">Transmembrane helix</keyword>
<dbReference type="EMBL" id="CP027019">
    <property type="protein sequence ID" value="AVP49324.1"/>
    <property type="molecule type" value="Genomic_DNA"/>
</dbReference>
<protein>
    <submittedName>
        <fullName evidence="2">Uncharacterized protein</fullName>
    </submittedName>
</protein>
<evidence type="ECO:0000256" key="1">
    <source>
        <dbReference type="SAM" id="Phobius"/>
    </source>
</evidence>
<keyword evidence="1" id="KW-0472">Membrane</keyword>
<organism evidence="2 3">
    <name type="scientific">Williamsoniiplasma luminosum</name>
    <dbReference type="NCBI Taxonomy" id="214888"/>
    <lineage>
        <taxon>Bacteria</taxon>
        <taxon>Bacillati</taxon>
        <taxon>Mycoplasmatota</taxon>
        <taxon>Mollicutes</taxon>
        <taxon>Entomoplasmatales</taxon>
        <taxon>Williamsoniiplasma</taxon>
    </lineage>
</organism>
<reference evidence="3" key="1">
    <citation type="submission" date="2018-02" db="EMBL/GenBank/DDBJ databases">
        <title>Firefly genomes illuminate parallel origins of bioluminescence in beetles.</title>
        <authorList>
            <person name="Fallon T.R."/>
            <person name="Lower S.E.S."/>
            <person name="Behringer M."/>
            <person name="Weng J.-K."/>
        </authorList>
    </citation>
    <scope>NUCLEOTIDE SEQUENCE [LARGE SCALE GENOMIC DNA]</scope>
</reference>